<evidence type="ECO:0000259" key="1">
    <source>
        <dbReference type="Pfam" id="PF24758"/>
    </source>
</evidence>
<dbReference type="InterPro" id="IPR032675">
    <property type="entry name" value="LRR_dom_sf"/>
</dbReference>
<dbReference type="OrthoDB" id="633625at2759"/>
<gene>
    <name evidence="2" type="ORF">FCM35_KLT00302</name>
</gene>
<dbReference type="EMBL" id="SWLB01000001">
    <property type="protein sequence ID" value="KAF3341664.1"/>
    <property type="molecule type" value="Genomic_DNA"/>
</dbReference>
<dbReference type="SUPFAM" id="SSF52047">
    <property type="entry name" value="RNI-like"/>
    <property type="match status" value="1"/>
</dbReference>
<keyword evidence="3" id="KW-1185">Reference proteome</keyword>
<feature type="domain" description="F-box/LRR-repeat protein 15/At3g58940/PEG3-like LRR" evidence="1">
    <location>
        <begin position="23"/>
        <end position="115"/>
    </location>
</feature>
<dbReference type="InterPro" id="IPR053197">
    <property type="entry name" value="F-box_SCFL_complex_component"/>
</dbReference>
<proteinExistence type="predicted"/>
<dbReference type="Pfam" id="PF24758">
    <property type="entry name" value="LRR_At5g56370"/>
    <property type="match status" value="1"/>
</dbReference>
<dbReference type="Proteomes" id="UP000623129">
    <property type="component" value="Unassembled WGS sequence"/>
</dbReference>
<dbReference type="InterPro" id="IPR055411">
    <property type="entry name" value="LRR_FXL15/At3g58940/PEG3-like"/>
</dbReference>
<evidence type="ECO:0000313" key="2">
    <source>
        <dbReference type="EMBL" id="KAF3341664.1"/>
    </source>
</evidence>
<organism evidence="2 3">
    <name type="scientific">Carex littledalei</name>
    <dbReference type="NCBI Taxonomy" id="544730"/>
    <lineage>
        <taxon>Eukaryota</taxon>
        <taxon>Viridiplantae</taxon>
        <taxon>Streptophyta</taxon>
        <taxon>Embryophyta</taxon>
        <taxon>Tracheophyta</taxon>
        <taxon>Spermatophyta</taxon>
        <taxon>Magnoliopsida</taxon>
        <taxon>Liliopsida</taxon>
        <taxon>Poales</taxon>
        <taxon>Cyperaceae</taxon>
        <taxon>Cyperoideae</taxon>
        <taxon>Cariceae</taxon>
        <taxon>Carex</taxon>
        <taxon>Carex subgen. Euthyceras</taxon>
    </lineage>
</organism>
<dbReference type="PANTHER" id="PTHR34223:SF51">
    <property type="entry name" value="OS06G0556300 PROTEIN"/>
    <property type="match status" value="1"/>
</dbReference>
<accession>A0A833RI62</accession>
<comment type="caution">
    <text evidence="2">The sequence shown here is derived from an EMBL/GenBank/DDBJ whole genome shotgun (WGS) entry which is preliminary data.</text>
</comment>
<reference evidence="2" key="1">
    <citation type="submission" date="2020-01" db="EMBL/GenBank/DDBJ databases">
        <title>Genome sequence of Kobresia littledalei, the first chromosome-level genome in the family Cyperaceae.</title>
        <authorList>
            <person name="Qu G."/>
        </authorList>
    </citation>
    <scope>NUCLEOTIDE SEQUENCE</scope>
    <source>
        <strain evidence="2">C.B.Clarke</strain>
        <tissue evidence="2">Leaf</tissue>
    </source>
</reference>
<dbReference type="PANTHER" id="PTHR34223">
    <property type="entry name" value="OS11G0201299 PROTEIN"/>
    <property type="match status" value="1"/>
</dbReference>
<protein>
    <submittedName>
        <fullName evidence="2">F-box/FBD/LRR-repeat protein</fullName>
    </submittedName>
</protein>
<sequence length="220" mass="24908">MEWLDRAALLMPRVISVCIRGVGRLNFPNSMFSCASLENLELCVFPGGRTTIRPISIALPSLKTLKLHFLILDDDFAQKLFLGCPSLKSLNLESCELFMSDISSNVLKKLTFGDCWQYNHMRICCPSLVSLSIQSNMFRTRTISLEKMTSVVKANISLYRTDEEEDVNDLPDAKLFSGLSNATSLKLHFGRHPDLKEQWEKDIPKCRTFKNLKSLEIAGL</sequence>
<dbReference type="AlphaFoldDB" id="A0A833RI62"/>
<name>A0A833RI62_9POAL</name>
<dbReference type="Gene3D" id="3.80.10.10">
    <property type="entry name" value="Ribonuclease Inhibitor"/>
    <property type="match status" value="1"/>
</dbReference>
<evidence type="ECO:0000313" key="3">
    <source>
        <dbReference type="Proteomes" id="UP000623129"/>
    </source>
</evidence>